<dbReference type="GO" id="GO:0006396">
    <property type="term" value="P:RNA processing"/>
    <property type="evidence" value="ECO:0007669"/>
    <property type="project" value="UniProtKB-ARBA"/>
</dbReference>
<dbReference type="InterPro" id="IPR009060">
    <property type="entry name" value="UBA-like_sf"/>
</dbReference>
<dbReference type="Gene3D" id="3.40.50.300">
    <property type="entry name" value="P-loop containing nucleotide triphosphate hydrolases"/>
    <property type="match status" value="2"/>
</dbReference>
<evidence type="ECO:0000259" key="7">
    <source>
        <dbReference type="PROSITE" id="PS50908"/>
    </source>
</evidence>
<evidence type="ECO:0000256" key="1">
    <source>
        <dbReference type="ARBA" id="ARBA00022741"/>
    </source>
</evidence>
<feature type="domain" description="Helicase ATP-binding" evidence="8">
    <location>
        <begin position="615"/>
        <end position="780"/>
    </location>
</feature>
<dbReference type="SMART" id="SM00487">
    <property type="entry name" value="DEXDc"/>
    <property type="match status" value="1"/>
</dbReference>
<dbReference type="Pfam" id="PF24385">
    <property type="entry name" value="DSRM_DHX29"/>
    <property type="match status" value="1"/>
</dbReference>
<dbReference type="PROSITE" id="PS00690">
    <property type="entry name" value="DEAH_ATP_HELICASE"/>
    <property type="match status" value="1"/>
</dbReference>
<organism evidence="10 11">
    <name type="scientific">Maudiozyma saulgeensis</name>
    <dbReference type="NCBI Taxonomy" id="1789683"/>
    <lineage>
        <taxon>Eukaryota</taxon>
        <taxon>Fungi</taxon>
        <taxon>Dikarya</taxon>
        <taxon>Ascomycota</taxon>
        <taxon>Saccharomycotina</taxon>
        <taxon>Saccharomycetes</taxon>
        <taxon>Saccharomycetales</taxon>
        <taxon>Saccharomycetaceae</taxon>
        <taxon>Maudiozyma</taxon>
    </lineage>
</organism>
<dbReference type="Pfam" id="PF00270">
    <property type="entry name" value="DEAD"/>
    <property type="match status" value="1"/>
</dbReference>
<feature type="compositionally biased region" description="Basic and acidic residues" evidence="5">
    <location>
        <begin position="29"/>
        <end position="43"/>
    </location>
</feature>
<dbReference type="InterPro" id="IPR016135">
    <property type="entry name" value="UBQ-conjugating_enzyme/RWD"/>
</dbReference>
<dbReference type="CDD" id="cd23827">
    <property type="entry name" value="RWD_YLR419W-like"/>
    <property type="match status" value="1"/>
</dbReference>
<dbReference type="GO" id="GO:0005524">
    <property type="term" value="F:ATP binding"/>
    <property type="evidence" value="ECO:0007669"/>
    <property type="project" value="UniProtKB-KW"/>
</dbReference>
<dbReference type="Proteomes" id="UP000196158">
    <property type="component" value="Unassembled WGS sequence"/>
</dbReference>
<dbReference type="Pfam" id="PF05773">
    <property type="entry name" value="RWD"/>
    <property type="match status" value="1"/>
</dbReference>
<dbReference type="InterPro" id="IPR011709">
    <property type="entry name" value="DEAD-box_helicase_OB_fold"/>
</dbReference>
<dbReference type="PANTHER" id="PTHR18934">
    <property type="entry name" value="ATP-DEPENDENT RNA HELICASE"/>
    <property type="match status" value="1"/>
</dbReference>
<dbReference type="SMART" id="SM00847">
    <property type="entry name" value="HA2"/>
    <property type="match status" value="1"/>
</dbReference>
<dbReference type="InterPro" id="IPR027417">
    <property type="entry name" value="P-loop_NTPase"/>
</dbReference>
<feature type="compositionally biased region" description="Basic residues" evidence="5">
    <location>
        <begin position="561"/>
        <end position="572"/>
    </location>
</feature>
<keyword evidence="1" id="KW-0547">Nucleotide-binding</keyword>
<evidence type="ECO:0000256" key="4">
    <source>
        <dbReference type="ARBA" id="ARBA00022840"/>
    </source>
</evidence>
<keyword evidence="4" id="KW-0067">ATP-binding</keyword>
<dbReference type="GO" id="GO:0022613">
    <property type="term" value="P:ribonucleoprotein complex biogenesis"/>
    <property type="evidence" value="ECO:0007669"/>
    <property type="project" value="UniProtKB-ARBA"/>
</dbReference>
<dbReference type="CDD" id="cd17917">
    <property type="entry name" value="DEXHc_RHA-like"/>
    <property type="match status" value="1"/>
</dbReference>
<feature type="region of interest" description="Disordered" evidence="5">
    <location>
        <begin position="554"/>
        <end position="574"/>
    </location>
</feature>
<feature type="domain" description="Helicase C-terminal" evidence="9">
    <location>
        <begin position="843"/>
        <end position="1017"/>
    </location>
</feature>
<feature type="region of interest" description="Disordered" evidence="5">
    <location>
        <begin position="1"/>
        <end position="57"/>
    </location>
</feature>
<evidence type="ECO:0000256" key="2">
    <source>
        <dbReference type="ARBA" id="ARBA00022801"/>
    </source>
</evidence>
<reference evidence="10 11" key="1">
    <citation type="submission" date="2017-04" db="EMBL/GenBank/DDBJ databases">
        <authorList>
            <person name="Afonso C.L."/>
            <person name="Miller P.J."/>
            <person name="Scott M.A."/>
            <person name="Spackman E."/>
            <person name="Goraichik I."/>
            <person name="Dimitrov K.M."/>
            <person name="Suarez D.L."/>
            <person name="Swayne D.E."/>
        </authorList>
    </citation>
    <scope>NUCLEOTIDE SEQUENCE [LARGE SCALE GENOMIC DNA]</scope>
</reference>
<dbReference type="OrthoDB" id="5600252at2759"/>
<dbReference type="PROSITE" id="PS51194">
    <property type="entry name" value="HELICASE_CTER"/>
    <property type="match status" value="1"/>
</dbReference>
<sequence>MAKKNKKSSSPAVATETASNGKKGKKGKKDVPEPEPDSKEARKAKQQAHRAKVTSTTSWTGKLPHTLLHEFCQKKKWNKVEYDMKKIGDKGMVAVAVLAYTDPKTKEVLTLRMTDPTYDKTSNKGAMTPQETPAEARHIAATVALCRIAYNTNMQMMLPPNHKNVWYALDDYRKELIKSNPKRGERLFDTEPFATILEDRKLEKQRAKERDAKRNQAEKTEVTTVVISSTNSVGSKKKAFKVEKNTLSKKREKPLISFPKKVWENATFIDLEESSRQLIEKFTKYNIDWSLRKKSEESSHSNDAERSILKERLISLKFREPHVLEAMNYSDPLSFLLFNLPEDDLPPFFHKRSEDSRNKIEISLLPLATRIIVEKLTEIGVSNDEALYALQENNMDEANAASTLTQNLLPNVVLNQPFDISDEESKELWAEEVESLKSIYEERCEIINPSCFLISLDEKLKLKIKIYRSNAYPYTLPGIIVSTFDKKFKLPNYIKKNILTQLLTHIKQSGMLGDMLIYNIMEWLDDNVENIINNPGALLTAEDIAKSSQTNLTDLISSKNGKPKNNKSRRSNKLSAEDIRQLKDEFMNRITTQDYKSMQSVRAALPAWGKQNQIVELIDNHDVVLITGETGSGKSTQVVQFLLDNIIKNEKPTTLLCTQPRRISAIGLAERVSDERCTNCGDEVGYIIRGVNKTSKNTRIKFMTTGVLVRILQGEKTFLNNSIVVIDEVHERSIDTDLIVTLLKNLVGKVKNMKIVLMSATVNVELFKKFFPGLGTIHIEGRTFPIKDYFLDDILEQLDFKIKKNERNRFFDEEDNESSNEDNYLHPGADSRFFKSGQINYDLVCQVASHVDTQLNKENNDGSIIIFLPGVSEINKTCRMMTENDETNRFVVLPLHSALTPEDQKRVFKRYGRKRKIVVSTNIAETSITIDDCVATIDTGKAKTMYYNAKDNTSRLLESFISKAEVKQRRGRAGRVREGVSYKLFSKATYEEMVSMPAPEIKRIALESLYLSVKAMGIKNVTSFLANGLEAPPGLALEKAEKLLMTVGLLDDESKSLTELGKFISLIPVMDIKYGKLLIYSIIFGLTDTGILAASILSEGVLPFIGGIENRDAVRNILSKHKSRGDLLATIQMFEEYLGLSDSKSRTKFMKDNLLSYNKVNSILSTRTQYYSNLKDIGFLPMSYKPDINNTFNRNNGNFKIFASILTGAFYPNIARIQLPSPKFFETSAGAIEKDPEAKQIKYWIRNEEYVDELQKLEKEKQQGRLDSETLPLPATRAFLHPSSVLFSSKGPNSEDMKALTKVDGPTDKHSTQDPLLKYPFVVFNSSQFTSKLFLRDITPTTTLSLLLFGGPISYDVSGGHHSPGIVVDSWLPIRTWCKNGVLIKELRMLVDLSIKQQLDNPSYANVDNKENNGSAILNMVEKIIENE</sequence>
<dbReference type="GO" id="GO:0004386">
    <property type="term" value="F:helicase activity"/>
    <property type="evidence" value="ECO:0007669"/>
    <property type="project" value="UniProtKB-KW"/>
</dbReference>
<keyword evidence="11" id="KW-1185">Reference proteome</keyword>
<gene>
    <name evidence="10" type="ORF">KASA_0F01166G</name>
</gene>
<dbReference type="InterPro" id="IPR002464">
    <property type="entry name" value="DNA/RNA_helicase_DEAH_CS"/>
</dbReference>
<dbReference type="SUPFAM" id="SSF46934">
    <property type="entry name" value="UBA-like"/>
    <property type="match status" value="1"/>
</dbReference>
<dbReference type="Pfam" id="PF00271">
    <property type="entry name" value="Helicase_C"/>
    <property type="match status" value="1"/>
</dbReference>
<dbReference type="InterPro" id="IPR056328">
    <property type="entry name" value="DSRM_DHX29"/>
</dbReference>
<keyword evidence="2" id="KW-0378">Hydrolase</keyword>
<proteinExistence type="predicted"/>
<dbReference type="InterPro" id="IPR001650">
    <property type="entry name" value="Helicase_C-like"/>
</dbReference>
<protein>
    <submittedName>
        <fullName evidence="10">Similar to Saccharomyces cerevisiae YLR419W Putative helicase with limited sequence similarity to human Rb protein</fullName>
    </submittedName>
</protein>
<dbReference type="PROSITE" id="PS50908">
    <property type="entry name" value="RWD"/>
    <property type="match status" value="1"/>
</dbReference>
<dbReference type="PROSITE" id="PS51192">
    <property type="entry name" value="HELICASE_ATP_BIND_1"/>
    <property type="match status" value="1"/>
</dbReference>
<evidence type="ECO:0000259" key="6">
    <source>
        <dbReference type="PROSITE" id="PS50030"/>
    </source>
</evidence>
<dbReference type="SMART" id="SM00490">
    <property type="entry name" value="HELICc"/>
    <property type="match status" value="1"/>
</dbReference>
<name>A0A1X7RAK5_9SACH</name>
<dbReference type="Gene3D" id="1.20.120.1080">
    <property type="match status" value="1"/>
</dbReference>
<evidence type="ECO:0000256" key="5">
    <source>
        <dbReference type="SAM" id="MobiDB-lite"/>
    </source>
</evidence>
<dbReference type="PANTHER" id="PTHR18934:SF267">
    <property type="entry name" value="ATP-DEPENDENT RNA HELICASE YLR419W-RELATED"/>
    <property type="match status" value="1"/>
</dbReference>
<dbReference type="SUPFAM" id="SSF52540">
    <property type="entry name" value="P-loop containing nucleoside triphosphate hydrolases"/>
    <property type="match status" value="1"/>
</dbReference>
<keyword evidence="3 10" id="KW-0347">Helicase</keyword>
<dbReference type="CDD" id="cd18791">
    <property type="entry name" value="SF2_C_RHA"/>
    <property type="match status" value="1"/>
</dbReference>
<dbReference type="InterPro" id="IPR014001">
    <property type="entry name" value="Helicase_ATP-bd"/>
</dbReference>
<dbReference type="InterPro" id="IPR007502">
    <property type="entry name" value="Helicase-assoc_dom"/>
</dbReference>
<dbReference type="InterPro" id="IPR011545">
    <property type="entry name" value="DEAD/DEAH_box_helicase_dom"/>
</dbReference>
<dbReference type="SMART" id="SM00591">
    <property type="entry name" value="RWD"/>
    <property type="match status" value="1"/>
</dbReference>
<dbReference type="SUPFAM" id="SSF54495">
    <property type="entry name" value="UBC-like"/>
    <property type="match status" value="1"/>
</dbReference>
<evidence type="ECO:0000259" key="8">
    <source>
        <dbReference type="PROSITE" id="PS51192"/>
    </source>
</evidence>
<evidence type="ECO:0000313" key="11">
    <source>
        <dbReference type="Proteomes" id="UP000196158"/>
    </source>
</evidence>
<dbReference type="GO" id="GO:0003723">
    <property type="term" value="F:RNA binding"/>
    <property type="evidence" value="ECO:0007669"/>
    <property type="project" value="TreeGrafter"/>
</dbReference>
<dbReference type="GO" id="GO:0008186">
    <property type="term" value="F:ATP-dependent activity, acting on RNA"/>
    <property type="evidence" value="ECO:0007669"/>
    <property type="project" value="UniProtKB-ARBA"/>
</dbReference>
<evidence type="ECO:0000256" key="3">
    <source>
        <dbReference type="ARBA" id="ARBA00022806"/>
    </source>
</evidence>
<feature type="domain" description="UBA" evidence="6">
    <location>
        <begin position="366"/>
        <end position="407"/>
    </location>
</feature>
<dbReference type="GO" id="GO:1990904">
    <property type="term" value="C:ribonucleoprotein complex"/>
    <property type="evidence" value="ECO:0007669"/>
    <property type="project" value="UniProtKB-ARBA"/>
</dbReference>
<dbReference type="GO" id="GO:0016787">
    <property type="term" value="F:hydrolase activity"/>
    <property type="evidence" value="ECO:0007669"/>
    <property type="project" value="UniProtKB-KW"/>
</dbReference>
<accession>A0A1X7RAK5</accession>
<dbReference type="Pfam" id="PF07717">
    <property type="entry name" value="OB_NTP_bind"/>
    <property type="match status" value="1"/>
</dbReference>
<dbReference type="InterPro" id="IPR015940">
    <property type="entry name" value="UBA"/>
</dbReference>
<dbReference type="Gene3D" id="3.10.110.10">
    <property type="entry name" value="Ubiquitin Conjugating Enzyme"/>
    <property type="match status" value="1"/>
</dbReference>
<dbReference type="GO" id="GO:0005634">
    <property type="term" value="C:nucleus"/>
    <property type="evidence" value="ECO:0007669"/>
    <property type="project" value="UniProtKB-ARBA"/>
</dbReference>
<dbReference type="PROSITE" id="PS50030">
    <property type="entry name" value="UBA"/>
    <property type="match status" value="1"/>
</dbReference>
<dbReference type="STRING" id="1789683.A0A1X7RAK5"/>
<dbReference type="InterPro" id="IPR006575">
    <property type="entry name" value="RWD_dom"/>
</dbReference>
<feature type="domain" description="RWD" evidence="7">
    <location>
        <begin position="431"/>
        <end position="531"/>
    </location>
</feature>
<evidence type="ECO:0000259" key="9">
    <source>
        <dbReference type="PROSITE" id="PS51194"/>
    </source>
</evidence>
<dbReference type="EMBL" id="FXLY01000013">
    <property type="protein sequence ID" value="SMN22703.1"/>
    <property type="molecule type" value="Genomic_DNA"/>
</dbReference>
<evidence type="ECO:0000313" key="10">
    <source>
        <dbReference type="EMBL" id="SMN22703.1"/>
    </source>
</evidence>
<feature type="compositionally biased region" description="Polar residues" evidence="5">
    <location>
        <begin position="8"/>
        <end position="20"/>
    </location>
</feature>